<evidence type="ECO:0000256" key="1">
    <source>
        <dbReference type="ARBA" id="ARBA00004651"/>
    </source>
</evidence>
<feature type="transmembrane region" description="Helical" evidence="8">
    <location>
        <begin position="121"/>
        <end position="141"/>
    </location>
</feature>
<dbReference type="PANTHER" id="PTHR38686">
    <property type="entry name" value="APOLIPOPROTEIN N-ACYLTRANSFERASE"/>
    <property type="match status" value="1"/>
</dbReference>
<evidence type="ECO:0000256" key="5">
    <source>
        <dbReference type="ARBA" id="ARBA00022989"/>
    </source>
</evidence>
<comment type="catalytic activity">
    <reaction evidence="8">
        <text>N-terminal S-1,2-diacyl-sn-glyceryl-L-cysteinyl-[lipoprotein] + a glycerophospholipid = N-acyl-S-1,2-diacyl-sn-glyceryl-L-cysteinyl-[lipoprotein] + a 2-acyl-sn-glycero-3-phospholipid + H(+)</text>
        <dbReference type="Rhea" id="RHEA:48228"/>
        <dbReference type="Rhea" id="RHEA-COMP:14681"/>
        <dbReference type="Rhea" id="RHEA-COMP:14684"/>
        <dbReference type="ChEBI" id="CHEBI:15378"/>
        <dbReference type="ChEBI" id="CHEBI:136912"/>
        <dbReference type="ChEBI" id="CHEBI:140656"/>
        <dbReference type="ChEBI" id="CHEBI:140657"/>
        <dbReference type="ChEBI" id="CHEBI:140660"/>
        <dbReference type="EC" id="2.3.1.269"/>
    </reaction>
</comment>
<evidence type="ECO:0000313" key="11">
    <source>
        <dbReference type="EMBL" id="BDZ57956.1"/>
    </source>
</evidence>
<keyword evidence="12" id="KW-1185">Reference proteome</keyword>
<comment type="function">
    <text evidence="8">Catalyzes the phospholipid dependent N-acylation of the N-terminal cysteine of apolipoprotein, the last step in lipoprotein maturation.</text>
</comment>
<feature type="transmembrane region" description="Helical" evidence="8">
    <location>
        <begin position="44"/>
        <end position="63"/>
    </location>
</feature>
<feature type="region of interest" description="Disordered" evidence="9">
    <location>
        <begin position="545"/>
        <end position="566"/>
    </location>
</feature>
<dbReference type="NCBIfam" id="TIGR00546">
    <property type="entry name" value="lnt"/>
    <property type="match status" value="1"/>
</dbReference>
<dbReference type="CDD" id="cd07571">
    <property type="entry name" value="ALP_N-acyl_transferase"/>
    <property type="match status" value="1"/>
</dbReference>
<dbReference type="InterPro" id="IPR036526">
    <property type="entry name" value="C-N_Hydrolase_sf"/>
</dbReference>
<keyword evidence="5 8" id="KW-1133">Transmembrane helix</keyword>
<dbReference type="Gene3D" id="3.60.110.10">
    <property type="entry name" value="Carbon-nitrogen hydrolase"/>
    <property type="match status" value="1"/>
</dbReference>
<comment type="similarity">
    <text evidence="8">Belongs to the CN hydrolase family. Apolipoprotein N-acyltransferase subfamily.</text>
</comment>
<keyword evidence="6 8" id="KW-0472">Membrane</keyword>
<reference evidence="12" key="1">
    <citation type="journal article" date="2019" name="Int. J. Syst. Evol. Microbiol.">
        <title>The Global Catalogue of Microorganisms (GCM) 10K type strain sequencing project: providing services to taxonomists for standard genome sequencing and annotation.</title>
        <authorList>
            <consortium name="The Broad Institute Genomics Platform"/>
            <consortium name="The Broad Institute Genome Sequencing Center for Infectious Disease"/>
            <person name="Wu L."/>
            <person name="Ma J."/>
        </authorList>
    </citation>
    <scope>NUCLEOTIDE SEQUENCE [LARGE SCALE GENOMIC DNA]</scope>
    <source>
        <strain evidence="12">NBRC 110608</strain>
    </source>
</reference>
<feature type="transmembrane region" description="Helical" evidence="8">
    <location>
        <begin position="94"/>
        <end position="115"/>
    </location>
</feature>
<evidence type="ECO:0000259" key="10">
    <source>
        <dbReference type="PROSITE" id="PS50263"/>
    </source>
</evidence>
<dbReference type="InterPro" id="IPR045378">
    <property type="entry name" value="LNT_N"/>
</dbReference>
<comment type="subcellular location">
    <subcellularLocation>
        <location evidence="1 8">Cell membrane</location>
        <topology evidence="1 8">Multi-pass membrane protein</topology>
    </subcellularLocation>
</comment>
<evidence type="ECO:0000256" key="8">
    <source>
        <dbReference type="HAMAP-Rule" id="MF_01148"/>
    </source>
</evidence>
<name>A0ABN6YLR9_9MICO</name>
<keyword evidence="2 8" id="KW-1003">Cell membrane</keyword>
<evidence type="ECO:0000313" key="12">
    <source>
        <dbReference type="Proteomes" id="UP001321421"/>
    </source>
</evidence>
<sequence>MHPLRVTGPNGEVAHLSCRGRGPLARDGAARGSRRSPKLAPYDHAVPLRSLLAIAAGLCLWLAQPGPQIWPLALVGVAGLAYATAGVDRLRDGFLLGVLTGLAAFVPTLKWSGIYVGPMPWLALSASQAVYVGFLGIALALLQRDGRVRVLLGAASWVAMEWARSTTPFGGFPWARLAFSQAESPLVHLASVAGAPGVTFVVAVIGGALALAAQRWQARRWGAGLVPVAAAGALVLVSIPWPTPTDGKPLTVAAIQGNVPAPGLDFNAERRAVLDNHAGLTRQVASDAAAGRGPSPDVVFWPENSSDIDPLRNPDAQQVITDAVRAAGVPTVVGAVLQEPAPNVSNTSLLYGPDGQLLDRYVKQHPVPFAEYIPYRSFFRMFTDKVDLVRNDFTAGTESTVFQIPTRSGTVPTAPVICFEVAYDSLVRQPVQDGAQLLLVPTNNATFGYSDESVQQLAISKLRAIETGRSVVHISTVGVSALIRPDGTVTQQSGLFTRDALVDDVTLRTEQTLATKVGRIPEVALSVFAALGMLVAWRSRRASRVPSRASRSARPGSDEKEADDRS</sequence>
<evidence type="ECO:0000256" key="7">
    <source>
        <dbReference type="ARBA" id="ARBA00023315"/>
    </source>
</evidence>
<evidence type="ECO:0000256" key="2">
    <source>
        <dbReference type="ARBA" id="ARBA00022475"/>
    </source>
</evidence>
<dbReference type="PROSITE" id="PS50263">
    <property type="entry name" value="CN_HYDROLASE"/>
    <property type="match status" value="1"/>
</dbReference>
<feature type="compositionally biased region" description="Basic and acidic residues" evidence="9">
    <location>
        <begin position="556"/>
        <end position="566"/>
    </location>
</feature>
<dbReference type="Pfam" id="PF20154">
    <property type="entry name" value="LNT_N"/>
    <property type="match status" value="1"/>
</dbReference>
<feature type="transmembrane region" description="Helical" evidence="8">
    <location>
        <begin position="223"/>
        <end position="241"/>
    </location>
</feature>
<feature type="transmembrane region" description="Helical" evidence="8">
    <location>
        <begin position="185"/>
        <end position="211"/>
    </location>
</feature>
<dbReference type="InterPro" id="IPR003010">
    <property type="entry name" value="C-N_Hydrolase"/>
</dbReference>
<organism evidence="11 12">
    <name type="scientific">Barrientosiimonas endolithica</name>
    <dbReference type="NCBI Taxonomy" id="1535208"/>
    <lineage>
        <taxon>Bacteria</taxon>
        <taxon>Bacillati</taxon>
        <taxon>Actinomycetota</taxon>
        <taxon>Actinomycetes</taxon>
        <taxon>Micrococcales</taxon>
        <taxon>Dermacoccaceae</taxon>
        <taxon>Barrientosiimonas</taxon>
    </lineage>
</organism>
<gene>
    <name evidence="8 11" type="primary">lnt</name>
    <name evidence="11" type="ORF">GCM10025872_16130</name>
</gene>
<evidence type="ECO:0000256" key="6">
    <source>
        <dbReference type="ARBA" id="ARBA00023136"/>
    </source>
</evidence>
<dbReference type="EMBL" id="AP027735">
    <property type="protein sequence ID" value="BDZ57956.1"/>
    <property type="molecule type" value="Genomic_DNA"/>
</dbReference>
<proteinExistence type="inferred from homology"/>
<accession>A0ABN6YLR9</accession>
<evidence type="ECO:0000256" key="4">
    <source>
        <dbReference type="ARBA" id="ARBA00022692"/>
    </source>
</evidence>
<dbReference type="EC" id="2.3.1.269" evidence="8"/>
<feature type="transmembrane region" description="Helical" evidence="8">
    <location>
        <begin position="69"/>
        <end position="87"/>
    </location>
</feature>
<dbReference type="PANTHER" id="PTHR38686:SF1">
    <property type="entry name" value="APOLIPOPROTEIN N-ACYLTRANSFERASE"/>
    <property type="match status" value="1"/>
</dbReference>
<dbReference type="Pfam" id="PF00795">
    <property type="entry name" value="CN_hydrolase"/>
    <property type="match status" value="1"/>
</dbReference>
<evidence type="ECO:0000256" key="9">
    <source>
        <dbReference type="SAM" id="MobiDB-lite"/>
    </source>
</evidence>
<keyword evidence="4 8" id="KW-0812">Transmembrane</keyword>
<feature type="transmembrane region" description="Helical" evidence="8">
    <location>
        <begin position="148"/>
        <end position="165"/>
    </location>
</feature>
<feature type="domain" description="CN hydrolase" evidence="10">
    <location>
        <begin position="250"/>
        <end position="507"/>
    </location>
</feature>
<evidence type="ECO:0000256" key="3">
    <source>
        <dbReference type="ARBA" id="ARBA00022679"/>
    </source>
</evidence>
<keyword evidence="3 8" id="KW-0808">Transferase</keyword>
<dbReference type="HAMAP" id="MF_01148">
    <property type="entry name" value="Lnt"/>
    <property type="match status" value="1"/>
</dbReference>
<dbReference type="Proteomes" id="UP001321421">
    <property type="component" value="Chromosome"/>
</dbReference>
<feature type="compositionally biased region" description="Low complexity" evidence="9">
    <location>
        <begin position="545"/>
        <end position="555"/>
    </location>
</feature>
<keyword evidence="7 8" id="KW-0012">Acyltransferase</keyword>
<protein>
    <recommendedName>
        <fullName evidence="8">Apolipoprotein N-acyltransferase</fullName>
        <shortName evidence="8">ALP N-acyltransferase</shortName>
        <ecNumber evidence="8">2.3.1.269</ecNumber>
    </recommendedName>
</protein>
<dbReference type="InterPro" id="IPR004563">
    <property type="entry name" value="Apolipo_AcylTrfase"/>
</dbReference>
<comment type="pathway">
    <text evidence="8">Protein modification; lipoprotein biosynthesis (N-acyl transfer).</text>
</comment>
<dbReference type="SUPFAM" id="SSF56317">
    <property type="entry name" value="Carbon-nitrogen hydrolase"/>
    <property type="match status" value="1"/>
</dbReference>